<proteinExistence type="predicted"/>
<dbReference type="AlphaFoldDB" id="A0A1I3TVW1"/>
<keyword evidence="2" id="KW-1185">Reference proteome</keyword>
<dbReference type="Proteomes" id="UP000199630">
    <property type="component" value="Unassembled WGS sequence"/>
</dbReference>
<dbReference type="RefSeq" id="WP_090061365.1">
    <property type="nucleotide sequence ID" value="NZ_FORH01000005.1"/>
</dbReference>
<reference evidence="2" key="1">
    <citation type="submission" date="2016-10" db="EMBL/GenBank/DDBJ databases">
        <authorList>
            <person name="Varghese N."/>
            <person name="Submissions S."/>
        </authorList>
    </citation>
    <scope>NUCLEOTIDE SEQUENCE [LARGE SCALE GENOMIC DNA]</scope>
    <source>
        <strain evidence="2">DSM 26471</strain>
    </source>
</reference>
<evidence type="ECO:0000313" key="2">
    <source>
        <dbReference type="Proteomes" id="UP000199630"/>
    </source>
</evidence>
<organism evidence="1 2">
    <name type="scientific">Celeribacter neptunius</name>
    <dbReference type="NCBI Taxonomy" id="588602"/>
    <lineage>
        <taxon>Bacteria</taxon>
        <taxon>Pseudomonadati</taxon>
        <taxon>Pseudomonadota</taxon>
        <taxon>Alphaproteobacteria</taxon>
        <taxon>Rhodobacterales</taxon>
        <taxon>Roseobacteraceae</taxon>
        <taxon>Celeribacter</taxon>
    </lineage>
</organism>
<accession>A0A1I3TVW1</accession>
<name>A0A1I3TVW1_9RHOB</name>
<sequence length="104" mass="12346">MQEFERIREIVQQPVETLDFKSSNNELEMLCGTLYEKYDDAFARLSDDTKCVSVEYFYGKLFTMKDAAQKYLKCRSNFGNDCERYYLTFDDFAYQSEGILRDCV</sequence>
<gene>
    <name evidence="1" type="ORF">SAMN04487991_2860</name>
</gene>
<evidence type="ECO:0000313" key="1">
    <source>
        <dbReference type="EMBL" id="SFJ73796.1"/>
    </source>
</evidence>
<protein>
    <submittedName>
        <fullName evidence="1">Uncharacterized protein</fullName>
    </submittedName>
</protein>
<dbReference type="EMBL" id="FORH01000005">
    <property type="protein sequence ID" value="SFJ73796.1"/>
    <property type="molecule type" value="Genomic_DNA"/>
</dbReference>